<dbReference type="RefSeq" id="WP_200063982.1">
    <property type="nucleotide sequence ID" value="NZ_JAEHFW010000001.1"/>
</dbReference>
<dbReference type="SUPFAM" id="SSF55781">
    <property type="entry name" value="GAF domain-like"/>
    <property type="match status" value="1"/>
</dbReference>
<dbReference type="InterPro" id="IPR036890">
    <property type="entry name" value="HATPase_C_sf"/>
</dbReference>
<evidence type="ECO:0000256" key="3">
    <source>
        <dbReference type="ARBA" id="ARBA00022553"/>
    </source>
</evidence>
<dbReference type="PANTHER" id="PTHR43547">
    <property type="entry name" value="TWO-COMPONENT HISTIDINE KINASE"/>
    <property type="match status" value="1"/>
</dbReference>
<dbReference type="CDD" id="cd00082">
    <property type="entry name" value="HisKA"/>
    <property type="match status" value="1"/>
</dbReference>
<dbReference type="PANTHER" id="PTHR43547:SF2">
    <property type="entry name" value="HYBRID SIGNAL TRANSDUCTION HISTIDINE KINASE C"/>
    <property type="match status" value="1"/>
</dbReference>
<evidence type="ECO:0000313" key="8">
    <source>
        <dbReference type="Proteomes" id="UP000613193"/>
    </source>
</evidence>
<dbReference type="PRINTS" id="PR00344">
    <property type="entry name" value="BCTRLSENSOR"/>
</dbReference>
<dbReference type="Gene3D" id="1.10.287.130">
    <property type="match status" value="1"/>
</dbReference>
<dbReference type="Gene3D" id="3.30.565.10">
    <property type="entry name" value="Histidine kinase-like ATPase, C-terminal domain"/>
    <property type="match status" value="1"/>
</dbReference>
<dbReference type="SUPFAM" id="SSF55874">
    <property type="entry name" value="ATPase domain of HSP90 chaperone/DNA topoisomerase II/histidine kinase"/>
    <property type="match status" value="1"/>
</dbReference>
<evidence type="ECO:0000259" key="6">
    <source>
        <dbReference type="PROSITE" id="PS50109"/>
    </source>
</evidence>
<dbReference type="EMBL" id="JAEHFW010000001">
    <property type="protein sequence ID" value="MBK0378310.1"/>
    <property type="molecule type" value="Genomic_DNA"/>
</dbReference>
<dbReference type="InterPro" id="IPR003594">
    <property type="entry name" value="HATPase_dom"/>
</dbReference>
<keyword evidence="8" id="KW-1185">Reference proteome</keyword>
<dbReference type="SUPFAM" id="SSF47384">
    <property type="entry name" value="Homodimeric domain of signal transducing histidine kinase"/>
    <property type="match status" value="1"/>
</dbReference>
<proteinExistence type="predicted"/>
<keyword evidence="4" id="KW-0808">Transferase</keyword>
<accession>A0A934ULU0</accession>
<dbReference type="SMART" id="SM00388">
    <property type="entry name" value="HisKA"/>
    <property type="match status" value="1"/>
</dbReference>
<organism evidence="7 8">
    <name type="scientific">Mucilaginibacter segetis</name>
    <dbReference type="NCBI Taxonomy" id="2793071"/>
    <lineage>
        <taxon>Bacteria</taxon>
        <taxon>Pseudomonadati</taxon>
        <taxon>Bacteroidota</taxon>
        <taxon>Sphingobacteriia</taxon>
        <taxon>Sphingobacteriales</taxon>
        <taxon>Sphingobacteriaceae</taxon>
        <taxon>Mucilaginibacter</taxon>
    </lineage>
</organism>
<feature type="domain" description="Histidine kinase" evidence="6">
    <location>
        <begin position="183"/>
        <end position="399"/>
    </location>
</feature>
<keyword evidence="3" id="KW-0597">Phosphoprotein</keyword>
<dbReference type="AlphaFoldDB" id="A0A934ULU0"/>
<reference evidence="7" key="1">
    <citation type="submission" date="2020-12" db="EMBL/GenBank/DDBJ databases">
        <title>Bacterial novel species Mucilaginibacter sp. SD-g isolated from soil.</title>
        <authorList>
            <person name="Jung H.-Y."/>
        </authorList>
    </citation>
    <scope>NUCLEOTIDE SEQUENCE</scope>
    <source>
        <strain evidence="7">SD-g</strain>
    </source>
</reference>
<evidence type="ECO:0000256" key="4">
    <source>
        <dbReference type="ARBA" id="ARBA00022679"/>
    </source>
</evidence>
<evidence type="ECO:0000256" key="1">
    <source>
        <dbReference type="ARBA" id="ARBA00000085"/>
    </source>
</evidence>
<comment type="caution">
    <text evidence="7">The sequence shown here is derived from an EMBL/GenBank/DDBJ whole genome shotgun (WGS) entry which is preliminary data.</text>
</comment>
<dbReference type="InterPro" id="IPR005467">
    <property type="entry name" value="His_kinase_dom"/>
</dbReference>
<dbReference type="Pfam" id="PF02518">
    <property type="entry name" value="HATPase_c"/>
    <property type="match status" value="1"/>
</dbReference>
<dbReference type="Pfam" id="PF00512">
    <property type="entry name" value="HisKA"/>
    <property type="match status" value="1"/>
</dbReference>
<dbReference type="EC" id="2.7.13.3" evidence="2"/>
<dbReference type="FunFam" id="3.30.565.10:FF:000006">
    <property type="entry name" value="Sensor histidine kinase WalK"/>
    <property type="match status" value="1"/>
</dbReference>
<dbReference type="InterPro" id="IPR003661">
    <property type="entry name" value="HisK_dim/P_dom"/>
</dbReference>
<sequence>MPTYCKPVSIIPLDDEERLRKLYRYEILDTPADKTFDKIATLAANIFDTPSAFVTFVDKDRVFFKANISAMEGREVQREDSLCSLAILNPDTLVFNDTHEVPDLKNNPYVAAKGGIRFYAGSPLKTSEGFHLGTVCVVDTVPRVVTDKQIKMLENLSDIIIDELELRQATRNIVRLQTDLTNIAVHDIKNPLTAISLYAKMIGQRSAEPNTKTIAGKINIASERILANLNDLLKLSQIEDGFMKLQFEQTDIGILLEKVVNNLLIIAAEKNQQIILNHECHKCVNVDCGRMQEVFENLLSNAIKYAYENTAIYIKTFERDGNMIIEFKDEGQGLTEDDMKRLFTKFARLSATPTKKETSNGLGLSIAKILVDMHSGSIWAESPGKDMGASFFISLPLEAK</sequence>
<gene>
    <name evidence="7" type="ORF">I5M19_03270</name>
</gene>
<keyword evidence="5 7" id="KW-0418">Kinase</keyword>
<dbReference type="InterPro" id="IPR004358">
    <property type="entry name" value="Sig_transdc_His_kin-like_C"/>
</dbReference>
<dbReference type="InterPro" id="IPR036097">
    <property type="entry name" value="HisK_dim/P_sf"/>
</dbReference>
<evidence type="ECO:0000256" key="2">
    <source>
        <dbReference type="ARBA" id="ARBA00012438"/>
    </source>
</evidence>
<protein>
    <recommendedName>
        <fullName evidence="2">histidine kinase</fullName>
        <ecNumber evidence="2">2.7.13.3</ecNumber>
    </recommendedName>
</protein>
<evidence type="ECO:0000313" key="7">
    <source>
        <dbReference type="EMBL" id="MBK0378310.1"/>
    </source>
</evidence>
<comment type="catalytic activity">
    <reaction evidence="1">
        <text>ATP + protein L-histidine = ADP + protein N-phospho-L-histidine.</text>
        <dbReference type="EC" id="2.7.13.3"/>
    </reaction>
</comment>
<dbReference type="SMART" id="SM00387">
    <property type="entry name" value="HATPase_c"/>
    <property type="match status" value="1"/>
</dbReference>
<evidence type="ECO:0000256" key="5">
    <source>
        <dbReference type="ARBA" id="ARBA00022777"/>
    </source>
</evidence>
<dbReference type="Gene3D" id="3.30.450.40">
    <property type="match status" value="1"/>
</dbReference>
<dbReference type="Proteomes" id="UP000613193">
    <property type="component" value="Unassembled WGS sequence"/>
</dbReference>
<name>A0A934ULU0_9SPHI</name>
<dbReference type="GO" id="GO:0000155">
    <property type="term" value="F:phosphorelay sensor kinase activity"/>
    <property type="evidence" value="ECO:0007669"/>
    <property type="project" value="InterPro"/>
</dbReference>
<dbReference type="PROSITE" id="PS50109">
    <property type="entry name" value="HIS_KIN"/>
    <property type="match status" value="1"/>
</dbReference>
<dbReference type="InterPro" id="IPR029016">
    <property type="entry name" value="GAF-like_dom_sf"/>
</dbReference>